<dbReference type="Proteomes" id="UP001296943">
    <property type="component" value="Unassembled WGS sequence"/>
</dbReference>
<comment type="caution">
    <text evidence="1">The sequence shown here is derived from an EMBL/GenBank/DDBJ whole genome shotgun (WGS) entry which is preliminary data.</text>
</comment>
<proteinExistence type="predicted"/>
<reference evidence="1 2" key="1">
    <citation type="submission" date="2021-01" db="EMBL/GenBank/DDBJ databases">
        <title>Genomic Encyclopedia of Type Strains, Phase IV (KMG-IV): sequencing the most valuable type-strain genomes for metagenomic binning, comparative biology and taxonomic classification.</title>
        <authorList>
            <person name="Goeker M."/>
        </authorList>
    </citation>
    <scope>NUCLEOTIDE SEQUENCE [LARGE SCALE GENOMIC DNA]</scope>
    <source>
        <strain evidence="1 2">DSM 23711</strain>
    </source>
</reference>
<organism evidence="1 2">
    <name type="scientific">Aquibacillus albus</name>
    <dbReference type="NCBI Taxonomy" id="1168171"/>
    <lineage>
        <taxon>Bacteria</taxon>
        <taxon>Bacillati</taxon>
        <taxon>Bacillota</taxon>
        <taxon>Bacilli</taxon>
        <taxon>Bacillales</taxon>
        <taxon>Bacillaceae</taxon>
        <taxon>Aquibacillus</taxon>
    </lineage>
</organism>
<gene>
    <name evidence="1" type="ORF">JOC48_001900</name>
</gene>
<name>A0ABS2MZS1_9BACI</name>
<evidence type="ECO:0000313" key="1">
    <source>
        <dbReference type="EMBL" id="MBM7571404.1"/>
    </source>
</evidence>
<protein>
    <submittedName>
        <fullName evidence="1">Uncharacterized protein</fullName>
    </submittedName>
</protein>
<dbReference type="EMBL" id="JAFBDR010000008">
    <property type="protein sequence ID" value="MBM7571404.1"/>
    <property type="molecule type" value="Genomic_DNA"/>
</dbReference>
<keyword evidence="2" id="KW-1185">Reference proteome</keyword>
<dbReference type="RefSeq" id="WP_204498967.1">
    <property type="nucleotide sequence ID" value="NZ_JAFBDR010000008.1"/>
</dbReference>
<accession>A0ABS2MZS1</accession>
<evidence type="ECO:0000313" key="2">
    <source>
        <dbReference type="Proteomes" id="UP001296943"/>
    </source>
</evidence>
<sequence length="47" mass="4988">MNDKWGAGLGAGSLFHLIESIKDPVVKWSESKSGVCAHKSIVSDSKS</sequence>